<proteinExistence type="predicted"/>
<dbReference type="RefSeq" id="WP_091026695.1">
    <property type="nucleotide sequence ID" value="NZ_BKAE01000014.1"/>
</dbReference>
<dbReference type="EMBL" id="FNIC01000009">
    <property type="protein sequence ID" value="SDO50054.1"/>
    <property type="molecule type" value="Genomic_DNA"/>
</dbReference>
<dbReference type="OrthoDB" id="3786896at2"/>
<gene>
    <name evidence="2" type="ORF">SAMN05192576_4133</name>
</gene>
<keyword evidence="1" id="KW-0472">Membrane</keyword>
<evidence type="ECO:0000313" key="2">
    <source>
        <dbReference type="EMBL" id="SDO50054.1"/>
    </source>
</evidence>
<keyword evidence="1" id="KW-1133">Transmembrane helix</keyword>
<keyword evidence="3" id="KW-1185">Reference proteome</keyword>
<dbReference type="Proteomes" id="UP000199004">
    <property type="component" value="Unassembled WGS sequence"/>
</dbReference>
<protein>
    <submittedName>
        <fullName evidence="2">Uncharacterized protein</fullName>
    </submittedName>
</protein>
<feature type="transmembrane region" description="Helical" evidence="1">
    <location>
        <begin position="6"/>
        <end position="23"/>
    </location>
</feature>
<keyword evidence="1" id="KW-0812">Transmembrane</keyword>
<evidence type="ECO:0000256" key="1">
    <source>
        <dbReference type="SAM" id="Phobius"/>
    </source>
</evidence>
<evidence type="ECO:0000313" key="3">
    <source>
        <dbReference type="Proteomes" id="UP000199004"/>
    </source>
</evidence>
<name>A0A1H0K2G3_9ACTN</name>
<reference evidence="2 3" key="1">
    <citation type="submission" date="2016-10" db="EMBL/GenBank/DDBJ databases">
        <authorList>
            <person name="de Groot N.N."/>
        </authorList>
    </citation>
    <scope>NUCLEOTIDE SEQUENCE [LARGE SCALE GENOMIC DNA]</scope>
    <source>
        <strain evidence="2 3">CGMCC 1.11147</strain>
    </source>
</reference>
<sequence>MAAAVFFVLVVVVIGGIGINLYLRSWVREESRREAHLRDPSTHTVAYAIPNGVDPVTVESALALAGLTSGVDRIGMVECVRIECTESQREQVRGVIEGIPMNAYDGSQLPAGHVVFEDER</sequence>
<organism evidence="2 3">
    <name type="scientific">Nocardioides szechwanensis</name>
    <dbReference type="NCBI Taxonomy" id="1005944"/>
    <lineage>
        <taxon>Bacteria</taxon>
        <taxon>Bacillati</taxon>
        <taxon>Actinomycetota</taxon>
        <taxon>Actinomycetes</taxon>
        <taxon>Propionibacteriales</taxon>
        <taxon>Nocardioidaceae</taxon>
        <taxon>Nocardioides</taxon>
    </lineage>
</organism>
<accession>A0A1H0K2G3</accession>
<dbReference type="AlphaFoldDB" id="A0A1H0K2G3"/>